<dbReference type="GO" id="GO:0016491">
    <property type="term" value="F:oxidoreductase activity"/>
    <property type="evidence" value="ECO:0007669"/>
    <property type="project" value="InterPro"/>
</dbReference>
<name>A0A9D2EMA7_9FIRM</name>
<reference evidence="2" key="2">
    <citation type="submission" date="2021-04" db="EMBL/GenBank/DDBJ databases">
        <authorList>
            <person name="Gilroy R."/>
        </authorList>
    </citation>
    <scope>NUCLEOTIDE SEQUENCE</scope>
    <source>
        <strain evidence="2">CHK179-28034</strain>
    </source>
</reference>
<dbReference type="EMBL" id="DXBR01000075">
    <property type="protein sequence ID" value="HIZ39946.1"/>
    <property type="molecule type" value="Genomic_DNA"/>
</dbReference>
<dbReference type="AlphaFoldDB" id="A0A9D2EMA7"/>
<evidence type="ECO:0000313" key="2">
    <source>
        <dbReference type="EMBL" id="HIZ39946.1"/>
    </source>
</evidence>
<protein>
    <submittedName>
        <fullName evidence="2">Nitrogenase</fullName>
    </submittedName>
</protein>
<dbReference type="SUPFAM" id="SSF53807">
    <property type="entry name" value="Helical backbone' metal receptor"/>
    <property type="match status" value="1"/>
</dbReference>
<organism evidence="2 3">
    <name type="scientific">Candidatus Anaerobutyricum stercoris</name>
    <dbReference type="NCBI Taxonomy" id="2838457"/>
    <lineage>
        <taxon>Bacteria</taxon>
        <taxon>Bacillati</taxon>
        <taxon>Bacillota</taxon>
        <taxon>Clostridia</taxon>
        <taxon>Lachnospirales</taxon>
        <taxon>Lachnospiraceae</taxon>
        <taxon>Anaerobutyricum</taxon>
    </lineage>
</organism>
<dbReference type="Pfam" id="PF00148">
    <property type="entry name" value="Oxidored_nitro"/>
    <property type="match status" value="1"/>
</dbReference>
<proteinExistence type="predicted"/>
<evidence type="ECO:0000313" key="3">
    <source>
        <dbReference type="Proteomes" id="UP000824049"/>
    </source>
</evidence>
<accession>A0A9D2EMA7</accession>
<sequence length="439" mass="49282">MLKYSPPVTEKESIFMKDAAWPTPFLPGLEYNSPAHGTWNIVHTGMLIPGSHQIYVCAANCNRGVVLTAAEMNAADRFSTIAVKEDDITNGQMEELVIDGVSEILHKLKRKPTVVLLFTVCIHHFMGCDLEYIYRTLRERFPEQRFVDCYMDPIMQKGGMTPDQKLRIAMYDCLEKRPKNLKQVSIVGNDLTLQPDCEILSMLREGGYAVKDITTCETFEEYLSMSESVLNIATYPSAKAGGEKLSDRLETDFLYLPQTFDYEEIDGELSLLADTLGFSMPDTASLRKKCEEKLNETRELLDGMPVAIDASAVPRVLGLARLLLEHGFSVTHVYADSFSPEEEDAYRWLRSYAPELTVCATIHTGMRIIARRPERMLAIGQKAAYFHQTGHFVNMVEGGGLHGYAGICGLCEKIQEAFYHIKDTKDLIVRKGLGCVSCI</sequence>
<comment type="caution">
    <text evidence="2">The sequence shown here is derived from an EMBL/GenBank/DDBJ whole genome shotgun (WGS) entry which is preliminary data.</text>
</comment>
<dbReference type="Gene3D" id="3.40.50.1980">
    <property type="entry name" value="Nitrogenase molybdenum iron protein domain"/>
    <property type="match status" value="1"/>
</dbReference>
<reference evidence="2" key="1">
    <citation type="journal article" date="2021" name="PeerJ">
        <title>Extensive microbial diversity within the chicken gut microbiome revealed by metagenomics and culture.</title>
        <authorList>
            <person name="Gilroy R."/>
            <person name="Ravi A."/>
            <person name="Getino M."/>
            <person name="Pursley I."/>
            <person name="Horton D.L."/>
            <person name="Alikhan N.F."/>
            <person name="Baker D."/>
            <person name="Gharbi K."/>
            <person name="Hall N."/>
            <person name="Watson M."/>
            <person name="Adriaenssens E.M."/>
            <person name="Foster-Nyarko E."/>
            <person name="Jarju S."/>
            <person name="Secka A."/>
            <person name="Antonio M."/>
            <person name="Oren A."/>
            <person name="Chaudhuri R.R."/>
            <person name="La Ragione R."/>
            <person name="Hildebrand F."/>
            <person name="Pallen M.J."/>
        </authorList>
    </citation>
    <scope>NUCLEOTIDE SEQUENCE</scope>
    <source>
        <strain evidence="2">CHK179-28034</strain>
    </source>
</reference>
<evidence type="ECO:0000259" key="1">
    <source>
        <dbReference type="Pfam" id="PF00148"/>
    </source>
</evidence>
<feature type="domain" description="Nitrogenase/oxidoreductase component 1" evidence="1">
    <location>
        <begin position="67"/>
        <end position="381"/>
    </location>
</feature>
<gene>
    <name evidence="2" type="ORF">H9968_08490</name>
</gene>
<dbReference type="Proteomes" id="UP000824049">
    <property type="component" value="Unassembled WGS sequence"/>
</dbReference>
<dbReference type="InterPro" id="IPR000510">
    <property type="entry name" value="Nase/OxRdtase_comp1"/>
</dbReference>